<gene>
    <name evidence="4" type="ORF">DB30_07154</name>
</gene>
<feature type="domain" description="UmuC" evidence="3">
    <location>
        <begin position="9"/>
        <end position="131"/>
    </location>
</feature>
<dbReference type="PANTHER" id="PTHR35369:SF2">
    <property type="entry name" value="BLR3025 PROTEIN"/>
    <property type="match status" value="1"/>
</dbReference>
<sequence>MELPALPLQLLLLDQPSWREHPVAVVEADRPQAKLVWVNEHARRLRVLPGMRFAAARSLAPQLRASVISTERIELAVSELFGVLLNFSPRVEPGDLQQPGSFWIDPSGMVPLWGELGAWATALQQAVNAAGFAATVVVGFHRFRCLAIARGQAARASAWVIADPGREARMAAAVSLDRLGISARLRDDLAGLGVRTLGEFMALPGPELRVRFGVEAERLHQRGSDGHWAPMQARALVDPVNERVEIDPPEGDVTRLLFRIKPVLERLLEQLADRGSAMSALHLRMRLDHAGAVEQRLEPAAPTLDTMQVLELLRLRIDALELAAAVEEFTLELEGQRTDPGQIALFRTQARRDLDAADRALARLCAALGPEAVTRPQLRAAHLPEARLTYVPTAHVRFPEQRNMQIEGEHPPRIRRLLHRPKRLPPRPRHEADGWCIEPELGPVEHLHGPYRASGGWWVREVERDYYFAETRSGAVLWVFYDRPRRRWFLHGWLE</sequence>
<evidence type="ECO:0000259" key="3">
    <source>
        <dbReference type="Pfam" id="PF00817"/>
    </source>
</evidence>
<dbReference type="EMBL" id="JMCC02000008">
    <property type="protein sequence ID" value="KIG18818.1"/>
    <property type="molecule type" value="Genomic_DNA"/>
</dbReference>
<reference evidence="4 5" key="1">
    <citation type="submission" date="2014-12" db="EMBL/GenBank/DDBJ databases">
        <title>Genome assembly of Enhygromyxa salina DSM 15201.</title>
        <authorList>
            <person name="Sharma G."/>
            <person name="Subramanian S."/>
        </authorList>
    </citation>
    <scope>NUCLEOTIDE SEQUENCE [LARGE SCALE GENOMIC DNA]</scope>
    <source>
        <strain evidence="4 5">DSM 15201</strain>
    </source>
</reference>
<dbReference type="SUPFAM" id="SSF56672">
    <property type="entry name" value="DNA/RNA polymerases"/>
    <property type="match status" value="1"/>
</dbReference>
<name>A0A0C2A612_9BACT</name>
<comment type="caution">
    <text evidence="4">The sequence shown here is derived from an EMBL/GenBank/DDBJ whole genome shotgun (WGS) entry which is preliminary data.</text>
</comment>
<dbReference type="Pfam" id="PF00817">
    <property type="entry name" value="IMS"/>
    <property type="match status" value="1"/>
</dbReference>
<evidence type="ECO:0000256" key="1">
    <source>
        <dbReference type="ARBA" id="ARBA00010945"/>
    </source>
</evidence>
<dbReference type="Gene3D" id="3.40.1170.60">
    <property type="match status" value="1"/>
</dbReference>
<dbReference type="InterPro" id="IPR043502">
    <property type="entry name" value="DNA/RNA_pol_sf"/>
</dbReference>
<proteinExistence type="inferred from homology"/>
<evidence type="ECO:0000256" key="2">
    <source>
        <dbReference type="ARBA" id="ARBA00022763"/>
    </source>
</evidence>
<dbReference type="InterPro" id="IPR050356">
    <property type="entry name" value="SulA_CellDiv_inhibitor"/>
</dbReference>
<dbReference type="Proteomes" id="UP000031599">
    <property type="component" value="Unassembled WGS sequence"/>
</dbReference>
<comment type="similarity">
    <text evidence="1">Belongs to the DNA polymerase type-Y family.</text>
</comment>
<organism evidence="4 5">
    <name type="scientific">Enhygromyxa salina</name>
    <dbReference type="NCBI Taxonomy" id="215803"/>
    <lineage>
        <taxon>Bacteria</taxon>
        <taxon>Pseudomonadati</taxon>
        <taxon>Myxococcota</taxon>
        <taxon>Polyangia</taxon>
        <taxon>Nannocystales</taxon>
        <taxon>Nannocystaceae</taxon>
        <taxon>Enhygromyxa</taxon>
    </lineage>
</organism>
<evidence type="ECO:0000313" key="5">
    <source>
        <dbReference type="Proteomes" id="UP000031599"/>
    </source>
</evidence>
<dbReference type="InterPro" id="IPR043128">
    <property type="entry name" value="Rev_trsase/Diguanyl_cyclase"/>
</dbReference>
<dbReference type="PANTHER" id="PTHR35369">
    <property type="entry name" value="BLR3025 PROTEIN-RELATED"/>
    <property type="match status" value="1"/>
</dbReference>
<protein>
    <submittedName>
        <fullName evidence="4">DNA polymerase IV-like protein ImuB</fullName>
    </submittedName>
</protein>
<dbReference type="GO" id="GO:0006281">
    <property type="term" value="P:DNA repair"/>
    <property type="evidence" value="ECO:0007669"/>
    <property type="project" value="InterPro"/>
</dbReference>
<dbReference type="InterPro" id="IPR001126">
    <property type="entry name" value="UmuC"/>
</dbReference>
<dbReference type="AlphaFoldDB" id="A0A0C2A612"/>
<keyword evidence="2" id="KW-0227">DNA damage</keyword>
<evidence type="ECO:0000313" key="4">
    <source>
        <dbReference type="EMBL" id="KIG18818.1"/>
    </source>
</evidence>
<accession>A0A0C2A612</accession>
<dbReference type="Gene3D" id="3.30.70.270">
    <property type="match status" value="1"/>
</dbReference>